<keyword evidence="3" id="KW-1185">Reference proteome</keyword>
<evidence type="ECO:0000313" key="3">
    <source>
        <dbReference type="Proteomes" id="UP000275078"/>
    </source>
</evidence>
<dbReference type="Proteomes" id="UP000275078">
    <property type="component" value="Unassembled WGS sequence"/>
</dbReference>
<sequence>MSNSVILSSEPPSDQRNSPNPKKNYHSNRFNVMMGPDILKQLDVLLARHPNDSIERRQLLKAREMIMNAPIAHTLPTVSPLTQRRLEYLRSIPVHLPPFTEDDRINHRAVIEAYESGELRAEDRKDGEVAIFWNGTMVRPWGLIDVTSGYDEACSTWKQELGGKCWTEDAEREVIIWR</sequence>
<dbReference type="EMBL" id="ML119646">
    <property type="protein sequence ID" value="RPA87525.1"/>
    <property type="molecule type" value="Genomic_DNA"/>
</dbReference>
<reference evidence="2 3" key="1">
    <citation type="journal article" date="2018" name="Nat. Ecol. Evol.">
        <title>Pezizomycetes genomes reveal the molecular basis of ectomycorrhizal truffle lifestyle.</title>
        <authorList>
            <person name="Murat C."/>
            <person name="Payen T."/>
            <person name="Noel B."/>
            <person name="Kuo A."/>
            <person name="Morin E."/>
            <person name="Chen J."/>
            <person name="Kohler A."/>
            <person name="Krizsan K."/>
            <person name="Balestrini R."/>
            <person name="Da Silva C."/>
            <person name="Montanini B."/>
            <person name="Hainaut M."/>
            <person name="Levati E."/>
            <person name="Barry K.W."/>
            <person name="Belfiori B."/>
            <person name="Cichocki N."/>
            <person name="Clum A."/>
            <person name="Dockter R.B."/>
            <person name="Fauchery L."/>
            <person name="Guy J."/>
            <person name="Iotti M."/>
            <person name="Le Tacon F."/>
            <person name="Lindquist E.A."/>
            <person name="Lipzen A."/>
            <person name="Malagnac F."/>
            <person name="Mello A."/>
            <person name="Molinier V."/>
            <person name="Miyauchi S."/>
            <person name="Poulain J."/>
            <person name="Riccioni C."/>
            <person name="Rubini A."/>
            <person name="Sitrit Y."/>
            <person name="Splivallo R."/>
            <person name="Traeger S."/>
            <person name="Wang M."/>
            <person name="Zifcakova L."/>
            <person name="Wipf D."/>
            <person name="Zambonelli A."/>
            <person name="Paolocci F."/>
            <person name="Nowrousian M."/>
            <person name="Ottonello S."/>
            <person name="Baldrian P."/>
            <person name="Spatafora J.W."/>
            <person name="Henrissat B."/>
            <person name="Nagy L.G."/>
            <person name="Aury J.M."/>
            <person name="Wincker P."/>
            <person name="Grigoriev I.V."/>
            <person name="Bonfante P."/>
            <person name="Martin F.M."/>
        </authorList>
    </citation>
    <scope>NUCLEOTIDE SEQUENCE [LARGE SCALE GENOMIC DNA]</scope>
    <source>
        <strain evidence="2 3">RN42</strain>
    </source>
</reference>
<accession>A0A3N4IN22</accession>
<protein>
    <submittedName>
        <fullName evidence="2">Uncharacterized protein</fullName>
    </submittedName>
</protein>
<name>A0A3N4IN22_ASCIM</name>
<evidence type="ECO:0000313" key="2">
    <source>
        <dbReference type="EMBL" id="RPA87525.1"/>
    </source>
</evidence>
<gene>
    <name evidence="2" type="ORF">BJ508DRAFT_320537</name>
</gene>
<evidence type="ECO:0000256" key="1">
    <source>
        <dbReference type="SAM" id="MobiDB-lite"/>
    </source>
</evidence>
<organism evidence="2 3">
    <name type="scientific">Ascobolus immersus RN42</name>
    <dbReference type="NCBI Taxonomy" id="1160509"/>
    <lineage>
        <taxon>Eukaryota</taxon>
        <taxon>Fungi</taxon>
        <taxon>Dikarya</taxon>
        <taxon>Ascomycota</taxon>
        <taxon>Pezizomycotina</taxon>
        <taxon>Pezizomycetes</taxon>
        <taxon>Pezizales</taxon>
        <taxon>Ascobolaceae</taxon>
        <taxon>Ascobolus</taxon>
    </lineage>
</organism>
<feature type="compositionally biased region" description="Polar residues" evidence="1">
    <location>
        <begin position="1"/>
        <end position="21"/>
    </location>
</feature>
<dbReference type="AlphaFoldDB" id="A0A3N4IN22"/>
<proteinExistence type="predicted"/>
<feature type="region of interest" description="Disordered" evidence="1">
    <location>
        <begin position="1"/>
        <end position="27"/>
    </location>
</feature>